<dbReference type="KEGG" id="vg:60324534"/>
<proteinExistence type="predicted"/>
<organism evidence="1 2">
    <name type="scientific">Mycobacterium phage Curiosium</name>
    <dbReference type="NCBI Taxonomy" id="2599859"/>
    <lineage>
        <taxon>Viruses</taxon>
        <taxon>Duplodnaviria</taxon>
        <taxon>Heunggongvirae</taxon>
        <taxon>Uroviricota</taxon>
        <taxon>Caudoviricetes</taxon>
        <taxon>Weiservirinae</taxon>
        <taxon>Anayavirus</taxon>
        <taxon>Anayavirus curiosium</taxon>
    </lineage>
</organism>
<name>A0A5J6TTP6_9CAUD</name>
<dbReference type="Proteomes" id="UP000326870">
    <property type="component" value="Segment"/>
</dbReference>
<dbReference type="GeneID" id="60324534"/>
<dbReference type="RefSeq" id="YP_009953071.1">
    <property type="nucleotide sequence ID" value="NC_051618.1"/>
</dbReference>
<reference evidence="1 2" key="1">
    <citation type="submission" date="2019-07" db="EMBL/GenBank/DDBJ databases">
        <authorList>
            <person name="Divens A.M."/>
            <person name="Garlena R.A."/>
            <person name="Russell D.A."/>
            <person name="Pope W.H."/>
            <person name="Jacobs-Sera D."/>
            <person name="Hatfull G.F."/>
        </authorList>
    </citation>
    <scope>NUCLEOTIDE SEQUENCE [LARGE SCALE GENOMIC DNA]</scope>
</reference>
<evidence type="ECO:0000313" key="1">
    <source>
        <dbReference type="EMBL" id="QFG14126.1"/>
    </source>
</evidence>
<evidence type="ECO:0000313" key="2">
    <source>
        <dbReference type="Proteomes" id="UP000326870"/>
    </source>
</evidence>
<protein>
    <submittedName>
        <fullName evidence="1">Uncharacterized protein</fullName>
    </submittedName>
</protein>
<dbReference type="EMBL" id="MN234226">
    <property type="protein sequence ID" value="QFG14126.1"/>
    <property type="molecule type" value="Genomic_DNA"/>
</dbReference>
<accession>A0A5J6TTP6</accession>
<sequence length="54" mass="6013">MKIRATIEVEVDPQAWAVEYGLSLQDARADAQTCVQRDAQTLIRNHLYALGVLA</sequence>
<gene>
    <name evidence="1" type="primary">83</name>
    <name evidence="1" type="ORF">PBI_CURIOSIUM_83</name>
</gene>
<keyword evidence="2" id="KW-1185">Reference proteome</keyword>